<dbReference type="EMBL" id="CM001881">
    <property type="protein sequence ID" value="EOY22589.1"/>
    <property type="molecule type" value="Genomic_DNA"/>
</dbReference>
<dbReference type="InParanoid" id="A0A061G6C9"/>
<gene>
    <name evidence="1" type="ORF">TCM_014719</name>
</gene>
<proteinExistence type="predicted"/>
<reference evidence="1 2" key="1">
    <citation type="journal article" date="2013" name="Genome Biol.">
        <title>The genome sequence of the most widely cultivated cacao type and its use to identify candidate genes regulating pod color.</title>
        <authorList>
            <person name="Motamayor J.C."/>
            <person name="Mockaitis K."/>
            <person name="Schmutz J."/>
            <person name="Haiminen N."/>
            <person name="Iii D.L."/>
            <person name="Cornejo O."/>
            <person name="Findley S.D."/>
            <person name="Zheng P."/>
            <person name="Utro F."/>
            <person name="Royaert S."/>
            <person name="Saski C."/>
            <person name="Jenkins J."/>
            <person name="Podicheti R."/>
            <person name="Zhao M."/>
            <person name="Scheffler B.E."/>
            <person name="Stack J.C."/>
            <person name="Feltus F.A."/>
            <person name="Mustiga G.M."/>
            <person name="Amores F."/>
            <person name="Phillips W."/>
            <person name="Marelli J.P."/>
            <person name="May G.D."/>
            <person name="Shapiro H."/>
            <person name="Ma J."/>
            <person name="Bustamante C.D."/>
            <person name="Schnell R.J."/>
            <person name="Main D."/>
            <person name="Gilbert D."/>
            <person name="Parida L."/>
            <person name="Kuhn D.N."/>
        </authorList>
    </citation>
    <scope>NUCLEOTIDE SEQUENCE [LARGE SCALE GENOMIC DNA]</scope>
    <source>
        <strain evidence="2">cv. Matina 1-6</strain>
    </source>
</reference>
<dbReference type="Gramene" id="EOY22589">
    <property type="protein sequence ID" value="EOY22589"/>
    <property type="gene ID" value="TCM_014719"/>
</dbReference>
<dbReference type="HOGENOM" id="CLU_1716533_0_0_1"/>
<keyword evidence="2" id="KW-1185">Reference proteome</keyword>
<name>A0A061G6C9_THECC</name>
<dbReference type="AlphaFoldDB" id="A0A061G6C9"/>
<organism evidence="1 2">
    <name type="scientific">Theobroma cacao</name>
    <name type="common">Cacao</name>
    <name type="synonym">Cocoa</name>
    <dbReference type="NCBI Taxonomy" id="3641"/>
    <lineage>
        <taxon>Eukaryota</taxon>
        <taxon>Viridiplantae</taxon>
        <taxon>Streptophyta</taxon>
        <taxon>Embryophyta</taxon>
        <taxon>Tracheophyta</taxon>
        <taxon>Spermatophyta</taxon>
        <taxon>Magnoliopsida</taxon>
        <taxon>eudicotyledons</taxon>
        <taxon>Gunneridae</taxon>
        <taxon>Pentapetalae</taxon>
        <taxon>rosids</taxon>
        <taxon>malvids</taxon>
        <taxon>Malvales</taxon>
        <taxon>Malvaceae</taxon>
        <taxon>Byttnerioideae</taxon>
        <taxon>Theobroma</taxon>
    </lineage>
</organism>
<protein>
    <submittedName>
        <fullName evidence="1">Uncharacterized protein</fullName>
    </submittedName>
</protein>
<accession>A0A061G6C9</accession>
<sequence length="153" mass="17310">MGVLCSLHHRQPDPLCHSYFCTKPQQFFAQNSRTFVTGREEQVRGGMGEENTSPGKIKGECAALTKIYSAITIRFQQVKLHSLAPPCFKFDCQTLAMLNHLEATLSVAAILARVPMSLYYLELHRQLVSLPQNYVAFHSQFVDLHSGYCMIRC</sequence>
<dbReference type="Proteomes" id="UP000026915">
    <property type="component" value="Chromosome 3"/>
</dbReference>
<evidence type="ECO:0000313" key="2">
    <source>
        <dbReference type="Proteomes" id="UP000026915"/>
    </source>
</evidence>
<evidence type="ECO:0000313" key="1">
    <source>
        <dbReference type="EMBL" id="EOY22589.1"/>
    </source>
</evidence>